<keyword evidence="6" id="KW-0723">Serine/threonine-protein kinase</keyword>
<reference evidence="6 7" key="1">
    <citation type="submission" date="2020-04" db="EMBL/GenBank/DDBJ databases">
        <title>Draft genome of Pyxidicoccus fallax type strain.</title>
        <authorList>
            <person name="Whitworth D.E."/>
        </authorList>
    </citation>
    <scope>NUCLEOTIDE SEQUENCE [LARGE SCALE GENOMIC DNA]</scope>
    <source>
        <strain evidence="6 7">DSM 14698</strain>
    </source>
</reference>
<dbReference type="SUPFAM" id="SSF56112">
    <property type="entry name" value="Protein kinase-like (PK-like)"/>
    <property type="match status" value="1"/>
</dbReference>
<evidence type="ECO:0000256" key="3">
    <source>
        <dbReference type="ARBA" id="ARBA00022777"/>
    </source>
</evidence>
<protein>
    <submittedName>
        <fullName evidence="6">Serine/threonine protein kinase</fullName>
    </submittedName>
</protein>
<evidence type="ECO:0000256" key="1">
    <source>
        <dbReference type="ARBA" id="ARBA00022679"/>
    </source>
</evidence>
<evidence type="ECO:0000256" key="2">
    <source>
        <dbReference type="ARBA" id="ARBA00022741"/>
    </source>
</evidence>
<dbReference type="InterPro" id="IPR000719">
    <property type="entry name" value="Prot_kinase_dom"/>
</dbReference>
<organism evidence="6 7">
    <name type="scientific">Pyxidicoccus fallax</name>
    <dbReference type="NCBI Taxonomy" id="394095"/>
    <lineage>
        <taxon>Bacteria</taxon>
        <taxon>Pseudomonadati</taxon>
        <taxon>Myxococcota</taxon>
        <taxon>Myxococcia</taxon>
        <taxon>Myxococcales</taxon>
        <taxon>Cystobacterineae</taxon>
        <taxon>Myxococcaceae</taxon>
        <taxon>Pyxidicoccus</taxon>
    </lineage>
</organism>
<dbReference type="InterPro" id="IPR011009">
    <property type="entry name" value="Kinase-like_dom_sf"/>
</dbReference>
<proteinExistence type="predicted"/>
<dbReference type="GO" id="GO:0005524">
    <property type="term" value="F:ATP binding"/>
    <property type="evidence" value="ECO:0007669"/>
    <property type="project" value="UniProtKB-KW"/>
</dbReference>
<dbReference type="PANTHER" id="PTHR43289:SF6">
    <property type="entry name" value="SERINE_THREONINE-PROTEIN KINASE NEKL-3"/>
    <property type="match status" value="1"/>
</dbReference>
<gene>
    <name evidence="6" type="ORF">HG543_38050</name>
</gene>
<keyword evidence="1" id="KW-0808">Transferase</keyword>
<dbReference type="AlphaFoldDB" id="A0A848LT99"/>
<dbReference type="PROSITE" id="PS50011">
    <property type="entry name" value="PROTEIN_KINASE_DOM"/>
    <property type="match status" value="1"/>
</dbReference>
<dbReference type="Proteomes" id="UP000518300">
    <property type="component" value="Unassembled WGS sequence"/>
</dbReference>
<keyword evidence="3 6" id="KW-0418">Kinase</keyword>
<dbReference type="PANTHER" id="PTHR43289">
    <property type="entry name" value="MITOGEN-ACTIVATED PROTEIN KINASE KINASE KINASE 20-RELATED"/>
    <property type="match status" value="1"/>
</dbReference>
<feature type="domain" description="Protein kinase" evidence="5">
    <location>
        <begin position="20"/>
        <end position="301"/>
    </location>
</feature>
<dbReference type="SMART" id="SM00220">
    <property type="entry name" value="S_TKc"/>
    <property type="match status" value="1"/>
</dbReference>
<comment type="caution">
    <text evidence="6">The sequence shown here is derived from an EMBL/GenBank/DDBJ whole genome shotgun (WGS) entry which is preliminary data.</text>
</comment>
<evidence type="ECO:0000313" key="7">
    <source>
        <dbReference type="Proteomes" id="UP000518300"/>
    </source>
</evidence>
<evidence type="ECO:0000259" key="5">
    <source>
        <dbReference type="PROSITE" id="PS50011"/>
    </source>
</evidence>
<dbReference type="GO" id="GO:0004674">
    <property type="term" value="F:protein serine/threonine kinase activity"/>
    <property type="evidence" value="ECO:0007669"/>
    <property type="project" value="UniProtKB-KW"/>
</dbReference>
<dbReference type="Gene3D" id="3.30.200.20">
    <property type="entry name" value="Phosphorylase Kinase, domain 1"/>
    <property type="match status" value="1"/>
</dbReference>
<sequence>MLPAHLTPARIPLGHRVGPWCVLERRGLGAYGAVYRAIGAEAPSGPVALKLALHPRDERFSREVELLSRIRHPCVPRLVDHGLWQPREGLCFPYLAMEWVDGVSLYEWAWQHRPSSRQVLHVLALLARALEATHAAGGVHRDVKGDNMLVSDAEGRAFLTDFGSGHYLGAATLTQPPFPPGTPAYRSPEAWRSVRLPLREPIVPYAPGPADDVFALGVTAFRLVTGEYPHGVDPASGSGHLDDVGPPSARGLNPRCHEELSDLTSRMLSGSLEARGSARALAEALEVAAQEVGPEADMPLFVPEAPRPVEASFHRQLVPTAPERSMRPWRVAAGALLLGVGWLLSERLAEEPGQELAANSEEAKDGGTVAVGDSALTALEPAPQAPSAWSTVALDVPPKPLPGQRRPDANGRCPGRTHVPINGGCWKKVAADPKDCDEEGSYWHKGACYMPVFPPPRPPTSNPARGPDHP</sequence>
<name>A0A848LT99_9BACT</name>
<accession>A0A848LT99</accession>
<keyword evidence="2" id="KW-0547">Nucleotide-binding</keyword>
<dbReference type="CDD" id="cd14014">
    <property type="entry name" value="STKc_PknB_like"/>
    <property type="match status" value="1"/>
</dbReference>
<dbReference type="Pfam" id="PF00069">
    <property type="entry name" value="Pkinase"/>
    <property type="match status" value="1"/>
</dbReference>
<keyword evidence="4" id="KW-0067">ATP-binding</keyword>
<evidence type="ECO:0000313" key="6">
    <source>
        <dbReference type="EMBL" id="NMO20624.1"/>
    </source>
</evidence>
<keyword evidence="7" id="KW-1185">Reference proteome</keyword>
<dbReference type="Gene3D" id="1.10.510.10">
    <property type="entry name" value="Transferase(Phosphotransferase) domain 1"/>
    <property type="match status" value="1"/>
</dbReference>
<evidence type="ECO:0000256" key="4">
    <source>
        <dbReference type="ARBA" id="ARBA00022840"/>
    </source>
</evidence>
<dbReference type="EMBL" id="JABBJJ010000257">
    <property type="protein sequence ID" value="NMO20624.1"/>
    <property type="molecule type" value="Genomic_DNA"/>
</dbReference>